<feature type="transmembrane region" description="Helical" evidence="8">
    <location>
        <begin position="180"/>
        <end position="196"/>
    </location>
</feature>
<feature type="transmembrane region" description="Helical" evidence="8">
    <location>
        <begin position="16"/>
        <end position="37"/>
    </location>
</feature>
<feature type="transmembrane region" description="Helical" evidence="8">
    <location>
        <begin position="156"/>
        <end position="174"/>
    </location>
</feature>
<evidence type="ECO:0000256" key="4">
    <source>
        <dbReference type="ARBA" id="ARBA00022475"/>
    </source>
</evidence>
<evidence type="ECO:0000256" key="1">
    <source>
        <dbReference type="ARBA" id="ARBA00004651"/>
    </source>
</evidence>
<organism evidence="9 10">
    <name type="scientific">Corynebacterium aquilae DSM 44791</name>
    <dbReference type="NCBI Taxonomy" id="1431546"/>
    <lineage>
        <taxon>Bacteria</taxon>
        <taxon>Bacillati</taxon>
        <taxon>Actinomycetota</taxon>
        <taxon>Actinomycetes</taxon>
        <taxon>Mycobacteriales</taxon>
        <taxon>Corynebacteriaceae</taxon>
        <taxon>Corynebacterium</taxon>
    </lineage>
</organism>
<gene>
    <name evidence="9" type="ORF">CAQU_09710</name>
</gene>
<feature type="transmembrane region" description="Helical" evidence="8">
    <location>
        <begin position="284"/>
        <end position="308"/>
    </location>
</feature>
<dbReference type="InterPro" id="IPR037294">
    <property type="entry name" value="ABC_BtuC-like"/>
</dbReference>
<dbReference type="PANTHER" id="PTHR30472">
    <property type="entry name" value="FERRIC ENTEROBACTIN TRANSPORT SYSTEM PERMEASE PROTEIN"/>
    <property type="match status" value="1"/>
</dbReference>
<proteinExistence type="inferred from homology"/>
<feature type="transmembrane region" description="Helical" evidence="8">
    <location>
        <begin position="72"/>
        <end position="93"/>
    </location>
</feature>
<evidence type="ECO:0000256" key="8">
    <source>
        <dbReference type="SAM" id="Phobius"/>
    </source>
</evidence>
<keyword evidence="7 8" id="KW-0472">Membrane</keyword>
<evidence type="ECO:0000256" key="6">
    <source>
        <dbReference type="ARBA" id="ARBA00022989"/>
    </source>
</evidence>
<dbReference type="GO" id="GO:0033214">
    <property type="term" value="P:siderophore-iron import into cell"/>
    <property type="evidence" value="ECO:0007669"/>
    <property type="project" value="TreeGrafter"/>
</dbReference>
<dbReference type="OrthoDB" id="4455417at2"/>
<name>A0A1L7CHK7_9CORY</name>
<keyword evidence="10" id="KW-1185">Reference proteome</keyword>
<dbReference type="KEGG" id="caqu:CAQU_09710"/>
<dbReference type="CDD" id="cd06550">
    <property type="entry name" value="TM_ABC_iron-siderophores_like"/>
    <property type="match status" value="1"/>
</dbReference>
<dbReference type="PANTHER" id="PTHR30472:SF24">
    <property type="entry name" value="FERRIC ENTEROBACTIN TRANSPORT SYSTEM PERMEASE PROTEIN FEPG"/>
    <property type="match status" value="1"/>
</dbReference>
<evidence type="ECO:0000313" key="9">
    <source>
        <dbReference type="EMBL" id="APT85299.1"/>
    </source>
</evidence>
<dbReference type="GO" id="GO:0005886">
    <property type="term" value="C:plasma membrane"/>
    <property type="evidence" value="ECO:0007669"/>
    <property type="project" value="UniProtKB-SubCell"/>
</dbReference>
<dbReference type="Proteomes" id="UP000185478">
    <property type="component" value="Chromosome"/>
</dbReference>
<dbReference type="Pfam" id="PF01032">
    <property type="entry name" value="FecCD"/>
    <property type="match status" value="1"/>
</dbReference>
<keyword evidence="5 8" id="KW-0812">Transmembrane</keyword>
<dbReference type="InterPro" id="IPR000522">
    <property type="entry name" value="ABC_transptr_permease_BtuC"/>
</dbReference>
<feature type="transmembrane region" description="Helical" evidence="8">
    <location>
        <begin position="245"/>
        <end position="272"/>
    </location>
</feature>
<evidence type="ECO:0000256" key="2">
    <source>
        <dbReference type="ARBA" id="ARBA00007935"/>
    </source>
</evidence>
<sequence length="341" mass="34491">MLITLGPISLRLGRRAVISTAITTLAALLAGAIALTLGDYHVPISDVPAALLGQSADRMTNFFVGQMRAPRVLLALIVGAALGVSGGIFQTLTRNPLGSPDITGFTTGAATGALIQIIVFHAGALATSFGALIGGLATGILVYLLARGGSMNGTRFVLIGIGVAAILQGINTLLIVKGSLAAAQTAAIWLSGSFNATTWNTTYVVTALVLILIPIALYYATPLSIMTCGDELATGLGVPVARTRIVLLAVAIALVAVAVAAAGPIGFVALAAPHIARKISRTSGAGLLGAAATGALIVITSDIIAQRIFAPTQLPVGVVTGVAGGCYLVWLLANQWRTQRG</sequence>
<evidence type="ECO:0000256" key="5">
    <source>
        <dbReference type="ARBA" id="ARBA00022692"/>
    </source>
</evidence>
<dbReference type="Gene3D" id="1.10.3470.10">
    <property type="entry name" value="ABC transporter involved in vitamin B12 uptake, BtuC"/>
    <property type="match status" value="1"/>
</dbReference>
<keyword evidence="3" id="KW-0813">Transport</keyword>
<dbReference type="STRING" id="1431546.CAQU_09710"/>
<keyword evidence="6 8" id="KW-1133">Transmembrane helix</keyword>
<accession>A0A1L7CHK7</accession>
<evidence type="ECO:0000256" key="7">
    <source>
        <dbReference type="ARBA" id="ARBA00023136"/>
    </source>
</evidence>
<keyword evidence="4" id="KW-1003">Cell membrane</keyword>
<reference evidence="9 10" key="1">
    <citation type="submission" date="2014-08" db="EMBL/GenBank/DDBJ databases">
        <title>Complete genome sequence of Corynebacterium aquilae S-613T(T) (=DSM 44791(T)), isolated from the choana of a healthy golden eagle.</title>
        <authorList>
            <person name="Ruckert C."/>
            <person name="Albersmeier A."/>
            <person name="Winkler A."/>
            <person name="Kalinowski J."/>
        </authorList>
    </citation>
    <scope>NUCLEOTIDE SEQUENCE [LARGE SCALE GENOMIC DNA]</scope>
    <source>
        <strain evidence="9 10">S-613</strain>
    </source>
</reference>
<evidence type="ECO:0000256" key="3">
    <source>
        <dbReference type="ARBA" id="ARBA00022448"/>
    </source>
</evidence>
<evidence type="ECO:0008006" key="11">
    <source>
        <dbReference type="Google" id="ProtNLM"/>
    </source>
</evidence>
<comment type="similarity">
    <text evidence="2">Belongs to the binding-protein-dependent transport system permease family. FecCD subfamily.</text>
</comment>
<comment type="subcellular location">
    <subcellularLocation>
        <location evidence="1">Cell membrane</location>
        <topology evidence="1">Multi-pass membrane protein</topology>
    </subcellularLocation>
</comment>
<feature type="transmembrane region" description="Helical" evidence="8">
    <location>
        <begin position="203"/>
        <end position="225"/>
    </location>
</feature>
<protein>
    <recommendedName>
        <fullName evidence="11">Iron ABC transporter permease</fullName>
    </recommendedName>
</protein>
<dbReference type="GO" id="GO:0022857">
    <property type="term" value="F:transmembrane transporter activity"/>
    <property type="evidence" value="ECO:0007669"/>
    <property type="project" value="InterPro"/>
</dbReference>
<feature type="transmembrane region" description="Helical" evidence="8">
    <location>
        <begin position="314"/>
        <end position="333"/>
    </location>
</feature>
<dbReference type="AlphaFoldDB" id="A0A1L7CHK7"/>
<dbReference type="SUPFAM" id="SSF81345">
    <property type="entry name" value="ABC transporter involved in vitamin B12 uptake, BtuC"/>
    <property type="match status" value="1"/>
</dbReference>
<dbReference type="EMBL" id="CP009245">
    <property type="protein sequence ID" value="APT85299.1"/>
    <property type="molecule type" value="Genomic_DNA"/>
</dbReference>
<evidence type="ECO:0000313" key="10">
    <source>
        <dbReference type="Proteomes" id="UP000185478"/>
    </source>
</evidence>
<feature type="transmembrane region" description="Helical" evidence="8">
    <location>
        <begin position="113"/>
        <end position="144"/>
    </location>
</feature>